<protein>
    <submittedName>
        <fullName evidence="2">Gasdermin-B</fullName>
    </submittedName>
</protein>
<dbReference type="Proteomes" id="UP000010552">
    <property type="component" value="Unassembled WGS sequence"/>
</dbReference>
<proteinExistence type="predicted"/>
<name>L5JTJ4_PTEAL</name>
<feature type="region of interest" description="Disordered" evidence="1">
    <location>
        <begin position="48"/>
        <end position="70"/>
    </location>
</feature>
<dbReference type="EMBL" id="KB031150">
    <property type="protein sequence ID" value="ELK01558.1"/>
    <property type="molecule type" value="Genomic_DNA"/>
</dbReference>
<evidence type="ECO:0000256" key="1">
    <source>
        <dbReference type="SAM" id="MobiDB-lite"/>
    </source>
</evidence>
<sequence>MPSVFETNTRIVVQELDAGGQKAEFQVVDSVDSKGMLTMKLPQPITIAGSSMGPRNRESRYWSPGYPSNI</sequence>
<keyword evidence="3" id="KW-1185">Reference proteome</keyword>
<evidence type="ECO:0000313" key="3">
    <source>
        <dbReference type="Proteomes" id="UP000010552"/>
    </source>
</evidence>
<evidence type="ECO:0000313" key="2">
    <source>
        <dbReference type="EMBL" id="ELK01558.1"/>
    </source>
</evidence>
<accession>L5JTJ4</accession>
<gene>
    <name evidence="2" type="ORF">PAL_GLEAN10019610</name>
</gene>
<dbReference type="InParanoid" id="L5JTJ4"/>
<reference evidence="3" key="1">
    <citation type="journal article" date="2013" name="Science">
        <title>Comparative analysis of bat genomes provides insight into the evolution of flight and immunity.</title>
        <authorList>
            <person name="Zhang G."/>
            <person name="Cowled C."/>
            <person name="Shi Z."/>
            <person name="Huang Z."/>
            <person name="Bishop-Lilly K.A."/>
            <person name="Fang X."/>
            <person name="Wynne J.W."/>
            <person name="Xiong Z."/>
            <person name="Baker M.L."/>
            <person name="Zhao W."/>
            <person name="Tachedjian M."/>
            <person name="Zhu Y."/>
            <person name="Zhou P."/>
            <person name="Jiang X."/>
            <person name="Ng J."/>
            <person name="Yang L."/>
            <person name="Wu L."/>
            <person name="Xiao J."/>
            <person name="Feng Y."/>
            <person name="Chen Y."/>
            <person name="Sun X."/>
            <person name="Zhang Y."/>
            <person name="Marsh G.A."/>
            <person name="Crameri G."/>
            <person name="Broder C.C."/>
            <person name="Frey K.G."/>
            <person name="Wang L.F."/>
            <person name="Wang J."/>
        </authorList>
    </citation>
    <scope>NUCLEOTIDE SEQUENCE [LARGE SCALE GENOMIC DNA]</scope>
</reference>
<organism evidence="2 3">
    <name type="scientific">Pteropus alecto</name>
    <name type="common">Black flying fox</name>
    <dbReference type="NCBI Taxonomy" id="9402"/>
    <lineage>
        <taxon>Eukaryota</taxon>
        <taxon>Metazoa</taxon>
        <taxon>Chordata</taxon>
        <taxon>Craniata</taxon>
        <taxon>Vertebrata</taxon>
        <taxon>Euteleostomi</taxon>
        <taxon>Mammalia</taxon>
        <taxon>Eutheria</taxon>
        <taxon>Laurasiatheria</taxon>
        <taxon>Chiroptera</taxon>
        <taxon>Yinpterochiroptera</taxon>
        <taxon>Pteropodoidea</taxon>
        <taxon>Pteropodidae</taxon>
        <taxon>Pteropodinae</taxon>
        <taxon>Pteropus</taxon>
    </lineage>
</organism>
<dbReference type="AlphaFoldDB" id="L5JTJ4"/>